<name>A0A1G9QBH5_9RHOB</name>
<feature type="transmembrane region" description="Helical" evidence="6">
    <location>
        <begin position="412"/>
        <end position="435"/>
    </location>
</feature>
<evidence type="ECO:0000256" key="2">
    <source>
        <dbReference type="ARBA" id="ARBA00022475"/>
    </source>
</evidence>
<evidence type="ECO:0000256" key="3">
    <source>
        <dbReference type="ARBA" id="ARBA00022692"/>
    </source>
</evidence>
<dbReference type="GO" id="GO:0005886">
    <property type="term" value="C:plasma membrane"/>
    <property type="evidence" value="ECO:0007669"/>
    <property type="project" value="UniProtKB-SubCell"/>
</dbReference>
<protein>
    <submittedName>
        <fullName evidence="7">Membrane protein involved in the export of O-antigen and teichoic acid</fullName>
    </submittedName>
</protein>
<dbReference type="OrthoDB" id="493991at2"/>
<evidence type="ECO:0000256" key="1">
    <source>
        <dbReference type="ARBA" id="ARBA00004651"/>
    </source>
</evidence>
<evidence type="ECO:0000313" key="7">
    <source>
        <dbReference type="EMBL" id="SDM08293.1"/>
    </source>
</evidence>
<organism evidence="7 8">
    <name type="scientific">Aliiruegeria lutimaris</name>
    <dbReference type="NCBI Taxonomy" id="571298"/>
    <lineage>
        <taxon>Bacteria</taxon>
        <taxon>Pseudomonadati</taxon>
        <taxon>Pseudomonadota</taxon>
        <taxon>Alphaproteobacteria</taxon>
        <taxon>Rhodobacterales</taxon>
        <taxon>Roseobacteraceae</taxon>
        <taxon>Aliiruegeria</taxon>
    </lineage>
</organism>
<keyword evidence="3 6" id="KW-0812">Transmembrane</keyword>
<feature type="transmembrane region" description="Helical" evidence="6">
    <location>
        <begin position="137"/>
        <end position="157"/>
    </location>
</feature>
<comment type="subcellular location">
    <subcellularLocation>
        <location evidence="1">Cell membrane</location>
        <topology evidence="1">Multi-pass membrane protein</topology>
    </subcellularLocation>
</comment>
<evidence type="ECO:0000313" key="8">
    <source>
        <dbReference type="Proteomes" id="UP000199382"/>
    </source>
</evidence>
<keyword evidence="8" id="KW-1185">Reference proteome</keyword>
<evidence type="ECO:0000256" key="4">
    <source>
        <dbReference type="ARBA" id="ARBA00022989"/>
    </source>
</evidence>
<dbReference type="STRING" id="571298.SAMN04488026_11662"/>
<evidence type="ECO:0000256" key="6">
    <source>
        <dbReference type="SAM" id="Phobius"/>
    </source>
</evidence>
<keyword evidence="2" id="KW-1003">Cell membrane</keyword>
<sequence>MSATNFRSRFARLGDSFEGLLSHIGLLLSANVIIAGVGLGTLAIMTHALGAVGIGVLALIEAYPRTLDQVLRFEPSQAIIRYGNRAREAGNDEAFRRLIKFGTLMDFLGAALAATLALAALDLASRWFNFSEDERRMMALFVFAMFTFVSATPISVLRLTSRFDLYARILVAVALTRFLLSGVLWLAGAGLEAFFYLAMFTAIAEHVVLFCVAWWVLRRNVEGPILSLPLKEFLRENPRIVSFIFNSNMNVLARNSTRRFDVFILGGVVGYAEIGLYQIAKRVGLAATRLSRPMQFVVFPALSQFWERGEGARIVKLVLRFSTVFAIIAVILVPVFVIWGDQFISLAFGQEFIAAQPLVILQIVAASLFMTGSILNSALLSIGRDGALLSVTLSACLFFFVALVPAVNTYGIVAASCLHVLTNLIWCSGCVYFFAKSVRMQQNLSAGISE</sequence>
<gene>
    <name evidence="7" type="ORF">SAMN04488026_11662</name>
</gene>
<proteinExistence type="predicted"/>
<accession>A0A1G9QBH5</accession>
<reference evidence="7 8" key="1">
    <citation type="submission" date="2016-10" db="EMBL/GenBank/DDBJ databases">
        <authorList>
            <person name="de Groot N.N."/>
        </authorList>
    </citation>
    <scope>NUCLEOTIDE SEQUENCE [LARGE SCALE GENOMIC DNA]</scope>
    <source>
        <strain evidence="7 8">DSM 25294</strain>
    </source>
</reference>
<feature type="transmembrane region" description="Helical" evidence="6">
    <location>
        <begin position="193"/>
        <end position="217"/>
    </location>
</feature>
<feature type="transmembrane region" description="Helical" evidence="6">
    <location>
        <begin position="44"/>
        <end position="63"/>
    </location>
</feature>
<feature type="transmembrane region" description="Helical" evidence="6">
    <location>
        <begin position="104"/>
        <end position="125"/>
    </location>
</feature>
<dbReference type="InterPro" id="IPR050833">
    <property type="entry name" value="Poly_Biosynth_Transport"/>
</dbReference>
<dbReference type="PANTHER" id="PTHR30250">
    <property type="entry name" value="PST FAMILY PREDICTED COLANIC ACID TRANSPORTER"/>
    <property type="match status" value="1"/>
</dbReference>
<feature type="transmembrane region" description="Helical" evidence="6">
    <location>
        <begin position="317"/>
        <end position="339"/>
    </location>
</feature>
<dbReference type="PANTHER" id="PTHR30250:SF31">
    <property type="entry name" value="INNER MEMBRANE PROTEIN YGHQ"/>
    <property type="match status" value="1"/>
</dbReference>
<feature type="transmembrane region" description="Helical" evidence="6">
    <location>
        <begin position="387"/>
        <end position="406"/>
    </location>
</feature>
<keyword evidence="4 6" id="KW-1133">Transmembrane helix</keyword>
<feature type="transmembrane region" description="Helical" evidence="6">
    <location>
        <begin position="20"/>
        <end position="38"/>
    </location>
</feature>
<dbReference type="EMBL" id="FNEK01000166">
    <property type="protein sequence ID" value="SDM08293.1"/>
    <property type="molecule type" value="Genomic_DNA"/>
</dbReference>
<dbReference type="AlphaFoldDB" id="A0A1G9QBH5"/>
<keyword evidence="5 6" id="KW-0472">Membrane</keyword>
<dbReference type="Proteomes" id="UP000199382">
    <property type="component" value="Unassembled WGS sequence"/>
</dbReference>
<evidence type="ECO:0000256" key="5">
    <source>
        <dbReference type="ARBA" id="ARBA00023136"/>
    </source>
</evidence>
<feature type="transmembrane region" description="Helical" evidence="6">
    <location>
        <begin position="359"/>
        <end position="380"/>
    </location>
</feature>
<dbReference type="RefSeq" id="WP_093165179.1">
    <property type="nucleotide sequence ID" value="NZ_FNEK01000166.1"/>
</dbReference>
<feature type="transmembrane region" description="Helical" evidence="6">
    <location>
        <begin position="169"/>
        <end position="187"/>
    </location>
</feature>